<evidence type="ECO:0000313" key="4">
    <source>
        <dbReference type="EMBL" id="VFK77265.1"/>
    </source>
</evidence>
<name>A0A450Y0J8_9GAMM</name>
<proteinExistence type="predicted"/>
<keyword evidence="2" id="KW-1133">Transmembrane helix</keyword>
<keyword evidence="2" id="KW-0472">Membrane</keyword>
<dbReference type="PANTHER" id="PTHR47485:SF1">
    <property type="entry name" value="THYLAKOID LUMENAL 17.4 KDA PROTEIN, CHLOROPLASTIC"/>
    <property type="match status" value="1"/>
</dbReference>
<dbReference type="AlphaFoldDB" id="A0A450Y0J8"/>
<sequence>MNLIDLNFFVRITEGRWIAIFGILFIFLAFVLPFPLYPSISLPPWFPSTWWTLQLEDAVLAEEKNSAIHELVNEMRSNNAPETWRELALKVGGLELRDRDLRGANLKRAKLPNAILSDANLQGADLTDARLPWAELENTNLQNATLIGAILFEAKLNEADLRVKNATNINLIGAHLEGATLQGKWKGAKLDGARLDSLNHDNAEFAKLDLDLTNGSFRGADLRKANLNGALLNNAILHGAVLDNTYLIGTDLTQTRMIGASLSSANLKDAILNGAMLQGVSLRGAVFESTEFRGADLTGSDLRGTKLRFAHLENARLGLADLRGVELLPPLTTSERRHLGLSPEDADNMRERPCRARAGNQQDEDCLKQWKARISPEQPCLMTKAWGPCLGESDLPKYDERLADFLATLACKDKDGAHGIMKRAQLIRQDNPERPLAELLPERLGKQDCPVLIDLRAKITALSGNVR</sequence>
<organism evidence="3">
    <name type="scientific">Candidatus Kentrum sp. MB</name>
    <dbReference type="NCBI Taxonomy" id="2138164"/>
    <lineage>
        <taxon>Bacteria</taxon>
        <taxon>Pseudomonadati</taxon>
        <taxon>Pseudomonadota</taxon>
        <taxon>Gammaproteobacteria</taxon>
        <taxon>Candidatus Kentrum</taxon>
    </lineage>
</organism>
<keyword evidence="1" id="KW-0677">Repeat</keyword>
<accession>A0A450Y0J8</accession>
<feature type="transmembrane region" description="Helical" evidence="2">
    <location>
        <begin position="17"/>
        <end position="37"/>
    </location>
</feature>
<keyword evidence="2" id="KW-0812">Transmembrane</keyword>
<gene>
    <name evidence="4" type="ORF">BECKMB1821H_GA0114242_11166</name>
    <name evidence="3" type="ORF">BECKMB1821I_GA0114274_10976</name>
</gene>
<evidence type="ECO:0000313" key="3">
    <source>
        <dbReference type="EMBL" id="VFK35051.1"/>
    </source>
</evidence>
<evidence type="ECO:0000256" key="2">
    <source>
        <dbReference type="SAM" id="Phobius"/>
    </source>
</evidence>
<dbReference type="EMBL" id="CAADGH010000116">
    <property type="protein sequence ID" value="VFK77265.1"/>
    <property type="molecule type" value="Genomic_DNA"/>
</dbReference>
<protein>
    <submittedName>
        <fullName evidence="3">Uncharacterized protein YjbI, contains pentapeptide repeats</fullName>
    </submittedName>
</protein>
<dbReference type="PANTHER" id="PTHR47485">
    <property type="entry name" value="THYLAKOID LUMENAL 17.4 KDA PROTEIN, CHLOROPLASTIC"/>
    <property type="match status" value="1"/>
</dbReference>
<dbReference type="Gene3D" id="2.160.20.80">
    <property type="entry name" value="E3 ubiquitin-protein ligase SopA"/>
    <property type="match status" value="2"/>
</dbReference>
<dbReference type="EMBL" id="CAADFQ010000097">
    <property type="protein sequence ID" value="VFK35051.1"/>
    <property type="molecule type" value="Genomic_DNA"/>
</dbReference>
<dbReference type="Pfam" id="PF00805">
    <property type="entry name" value="Pentapeptide"/>
    <property type="match status" value="3"/>
</dbReference>
<dbReference type="SUPFAM" id="SSF141571">
    <property type="entry name" value="Pentapeptide repeat-like"/>
    <property type="match status" value="2"/>
</dbReference>
<reference evidence="3" key="1">
    <citation type="submission" date="2019-02" db="EMBL/GenBank/DDBJ databases">
        <authorList>
            <person name="Gruber-Vodicka R. H."/>
            <person name="Seah K. B. B."/>
        </authorList>
    </citation>
    <scope>NUCLEOTIDE SEQUENCE</scope>
    <source>
        <strain evidence="4">BECK_BZ198</strain>
        <strain evidence="3">BECK_BZ199</strain>
    </source>
</reference>
<evidence type="ECO:0000256" key="1">
    <source>
        <dbReference type="ARBA" id="ARBA00022737"/>
    </source>
</evidence>
<dbReference type="InterPro" id="IPR001646">
    <property type="entry name" value="5peptide_repeat"/>
</dbReference>